<evidence type="ECO:0000313" key="11">
    <source>
        <dbReference type="Proteomes" id="UP000737018"/>
    </source>
</evidence>
<comment type="caution">
    <text evidence="10">The sequence shown here is derived from an EMBL/GenBank/DDBJ whole genome shotgun (WGS) entry which is preliminary data.</text>
</comment>
<dbReference type="Pfam" id="PF26410">
    <property type="entry name" value="GH5_mannosidase"/>
    <property type="match status" value="1"/>
</dbReference>
<comment type="catalytic activity">
    <reaction evidence="1">
        <text>Random hydrolysis of (1-&gt;4)-beta-D-mannosidic linkages in mannans, galactomannans and glucomannans.</text>
        <dbReference type="EC" id="3.2.1.78"/>
    </reaction>
</comment>
<evidence type="ECO:0000256" key="3">
    <source>
        <dbReference type="ARBA" id="ARBA00005641"/>
    </source>
</evidence>
<dbReference type="GO" id="GO:0005576">
    <property type="term" value="C:extracellular region"/>
    <property type="evidence" value="ECO:0007669"/>
    <property type="project" value="UniProtKB-SubCell"/>
</dbReference>
<dbReference type="InterPro" id="IPR017853">
    <property type="entry name" value="GH"/>
</dbReference>
<protein>
    <recommendedName>
        <fullName evidence="4">mannan endo-1,4-beta-mannosidase</fullName>
        <ecNumber evidence="4">3.2.1.78</ecNumber>
    </recommendedName>
</protein>
<evidence type="ECO:0000313" key="10">
    <source>
        <dbReference type="EMBL" id="KAF3964882.1"/>
    </source>
</evidence>
<evidence type="ECO:0000256" key="4">
    <source>
        <dbReference type="ARBA" id="ARBA00012706"/>
    </source>
</evidence>
<keyword evidence="6" id="KW-0378">Hydrolase</keyword>
<reference evidence="10" key="1">
    <citation type="submission" date="2020-03" db="EMBL/GenBank/DDBJ databases">
        <title>Castanea mollissima Vanexum genome sequencing.</title>
        <authorList>
            <person name="Staton M."/>
        </authorList>
    </citation>
    <scope>NUCLEOTIDE SEQUENCE</scope>
    <source>
        <tissue evidence="10">Leaf</tissue>
    </source>
</reference>
<dbReference type="Gene3D" id="3.20.20.80">
    <property type="entry name" value="Glycosidases"/>
    <property type="match status" value="1"/>
</dbReference>
<keyword evidence="11" id="KW-1185">Reference proteome</keyword>
<gene>
    <name evidence="10" type="ORF">CMV_010875</name>
</gene>
<evidence type="ECO:0000259" key="9">
    <source>
        <dbReference type="Pfam" id="PF26410"/>
    </source>
</evidence>
<organism evidence="10 11">
    <name type="scientific">Castanea mollissima</name>
    <name type="common">Chinese chestnut</name>
    <dbReference type="NCBI Taxonomy" id="60419"/>
    <lineage>
        <taxon>Eukaryota</taxon>
        <taxon>Viridiplantae</taxon>
        <taxon>Streptophyta</taxon>
        <taxon>Embryophyta</taxon>
        <taxon>Tracheophyta</taxon>
        <taxon>Spermatophyta</taxon>
        <taxon>Magnoliopsida</taxon>
        <taxon>eudicotyledons</taxon>
        <taxon>Gunneridae</taxon>
        <taxon>Pentapetalae</taxon>
        <taxon>rosids</taxon>
        <taxon>fabids</taxon>
        <taxon>Fagales</taxon>
        <taxon>Fagaceae</taxon>
        <taxon>Castanea</taxon>
    </lineage>
</organism>
<dbReference type="SUPFAM" id="SSF51445">
    <property type="entry name" value="(Trans)glycosidases"/>
    <property type="match status" value="1"/>
</dbReference>
<evidence type="ECO:0000256" key="7">
    <source>
        <dbReference type="ARBA" id="ARBA00023295"/>
    </source>
</evidence>
<dbReference type="InterPro" id="IPR045053">
    <property type="entry name" value="MAN-like"/>
</dbReference>
<keyword evidence="8" id="KW-0732">Signal</keyword>
<feature type="signal peptide" evidence="8">
    <location>
        <begin position="1"/>
        <end position="23"/>
    </location>
</feature>
<dbReference type="PANTHER" id="PTHR31451:SF60">
    <property type="entry name" value="MANNAN ENDO-1,4-BETA-MANNOSIDASE 1"/>
    <property type="match status" value="1"/>
</dbReference>
<dbReference type="Proteomes" id="UP000737018">
    <property type="component" value="Unassembled WGS sequence"/>
</dbReference>
<evidence type="ECO:0000256" key="1">
    <source>
        <dbReference type="ARBA" id="ARBA00001678"/>
    </source>
</evidence>
<feature type="domain" description="Glycoside hydrolase family 5" evidence="9">
    <location>
        <begin position="29"/>
        <end position="356"/>
    </location>
</feature>
<evidence type="ECO:0000256" key="5">
    <source>
        <dbReference type="ARBA" id="ARBA00022525"/>
    </source>
</evidence>
<feature type="chain" id="PRO_5035219111" description="mannan endo-1,4-beta-mannosidase" evidence="8">
    <location>
        <begin position="24"/>
        <end position="393"/>
    </location>
</feature>
<dbReference type="PANTHER" id="PTHR31451">
    <property type="match status" value="1"/>
</dbReference>
<name>A0A8J4R4T9_9ROSI</name>
<dbReference type="GO" id="GO:0000272">
    <property type="term" value="P:polysaccharide catabolic process"/>
    <property type="evidence" value="ECO:0007669"/>
    <property type="project" value="InterPro"/>
</dbReference>
<evidence type="ECO:0000256" key="8">
    <source>
        <dbReference type="SAM" id="SignalP"/>
    </source>
</evidence>
<dbReference type="EC" id="3.2.1.78" evidence="4"/>
<dbReference type="OrthoDB" id="406631at2759"/>
<evidence type="ECO:0000256" key="6">
    <source>
        <dbReference type="ARBA" id="ARBA00022801"/>
    </source>
</evidence>
<dbReference type="FunFam" id="3.20.20.80:FF:000012">
    <property type="entry name" value="Mannan endo-1,4-beta-mannosidase 6"/>
    <property type="match status" value="1"/>
</dbReference>
<dbReference type="EMBL" id="JRKL02001296">
    <property type="protein sequence ID" value="KAF3964882.1"/>
    <property type="molecule type" value="Genomic_DNA"/>
</dbReference>
<keyword evidence="7" id="KW-0326">Glycosidase</keyword>
<comment type="similarity">
    <text evidence="3">Belongs to the glycosyl hydrolase 5 (cellulase A) family.</text>
</comment>
<comment type="subcellular location">
    <subcellularLocation>
        <location evidence="2">Secreted</location>
    </subcellularLocation>
</comment>
<dbReference type="AlphaFoldDB" id="A0A8J4R4T9"/>
<accession>A0A8J4R4T9</accession>
<keyword evidence="5" id="KW-0964">Secreted</keyword>
<sequence>MKQLSVAFFVLLLIQNYGIFLYADPNDGFVTTKGMQLMLNGRPYHANGFNAYWMMYVAFDPSQRDKVSTAFQDAKKHGLTIARSWAFSDGGVRPLQSSPGSYNEQMFQGLDFVISEAKKYGIKIVLSLVNNYVDFGGKKQYVDWARGQGQSVTSDDDFFTNSVVKGYYKNNIKTILTRRNSLTGIAYKDDPTIMAWELMNEPRCPSDISGKTIQAWIAEMAPYLKSIDGKHLLEVGLEGFYGVSKQRSNPNTQVGTDFIANNQIPGIDFATVHAYPEQWLPGSSDESQLSFLNGWLNDHIQDAQNILHKPVLIAEFGKSLKLSGIAQRDQLFNTVYSTIYLNARGGGAAVGGLFWQLLAAGIDSFRDGYEVILSENSSTAILIAQESQKLSRI</sequence>
<proteinExistence type="inferred from homology"/>
<dbReference type="InterPro" id="IPR001547">
    <property type="entry name" value="Glyco_hydro_5"/>
</dbReference>
<evidence type="ECO:0000256" key="2">
    <source>
        <dbReference type="ARBA" id="ARBA00004613"/>
    </source>
</evidence>
<dbReference type="GO" id="GO:0016985">
    <property type="term" value="F:mannan endo-1,4-beta-mannosidase activity"/>
    <property type="evidence" value="ECO:0007669"/>
    <property type="project" value="UniProtKB-EC"/>
</dbReference>